<dbReference type="SUPFAM" id="SSF49464">
    <property type="entry name" value="Carboxypeptidase regulatory domain-like"/>
    <property type="match status" value="1"/>
</dbReference>
<dbReference type="AlphaFoldDB" id="A0A426RL01"/>
<dbReference type="Pfam" id="PF07715">
    <property type="entry name" value="Plug"/>
    <property type="match status" value="1"/>
</dbReference>
<dbReference type="InterPro" id="IPR023996">
    <property type="entry name" value="TonB-dep_OMP_SusC/RagA"/>
</dbReference>
<feature type="domain" description="TonB-dependent receptor-like beta-barrel" evidence="11">
    <location>
        <begin position="405"/>
        <end position="978"/>
    </location>
</feature>
<evidence type="ECO:0000256" key="10">
    <source>
        <dbReference type="SAM" id="SignalP"/>
    </source>
</evidence>
<keyword evidence="5 9" id="KW-0798">TonB box</keyword>
<dbReference type="InterPro" id="IPR012910">
    <property type="entry name" value="Plug_dom"/>
</dbReference>
<reference evidence="14" key="2">
    <citation type="submission" date="2018-12" db="EMBL/GenBank/DDBJ databases">
        <title>Maribacter lutimaris sp. nov., isolated from marine sediment.</title>
        <authorList>
            <person name="Kim K.K."/>
        </authorList>
    </citation>
    <scope>NUCLEOTIDE SEQUENCE [LARGE SCALE GENOMIC DNA]</scope>
    <source>
        <strain evidence="14">PoM-212</strain>
    </source>
</reference>
<comment type="caution">
    <text evidence="13">The sequence shown here is derived from an EMBL/GenBank/DDBJ whole genome shotgun (WGS) entry which is preliminary data.</text>
</comment>
<dbReference type="Pfam" id="PF00593">
    <property type="entry name" value="TonB_dep_Rec_b-barrel"/>
    <property type="match status" value="1"/>
</dbReference>
<keyword evidence="10" id="KW-0732">Signal</keyword>
<evidence type="ECO:0000256" key="3">
    <source>
        <dbReference type="ARBA" id="ARBA00022452"/>
    </source>
</evidence>
<keyword evidence="2 8" id="KW-0813">Transport</keyword>
<comment type="similarity">
    <text evidence="8 9">Belongs to the TonB-dependent receptor family.</text>
</comment>
<dbReference type="InterPro" id="IPR037066">
    <property type="entry name" value="Plug_dom_sf"/>
</dbReference>
<sequence length="1030" mass="112285">MRNFFKEKLKRLVVPIFMLSCFLTFSQSDKTITGTILSADGQPLPGANVIQKGTSNGVQSDFDGNYQIQLVSGPSVLVFSYVGFAAKEEIVGTRSLIDVVLDEDAQSLDEVVVVGYGSQKESKITGAVEVVGAEELEDAVFNTVDQMLQGRAAGVQITAASGEPGAAPRIRIRGNTSLNANSNPLWVVDGVPLSTAPNFSPQEIESFEVLKDAASTAIYGARGAAGVILVKTKRGREGTKMQIQGSALTTMTSLGGGYDVLSGNDYATYRNEIATLRQVTLPFPNGADPDNLLNVNWVDQIFRSGLRQEYNLSATGGAENVSYFVTGNYLGEDGVLLNTDFERISFRGNLDFKGFNDKLQVNVSTNITRSENNGGIVGNGRFRGGEGGAYFNALKAEPLVPSLDFSGSNSTGLIFANPLIDATKDFRNRINTNVLASIQTSYKIFDSLTLINSISTNLRYNNDNRFAPSEVARARLENGRLDLTSARWEDLVVTNYLRYENTFSEKHQLNVLGGVEYSKFNFFLQESDGTDLSLTDLGVDNVSFANTQNIGSTRTQSILQSGFVRAEYSFDEKYLINGTIRADGSSVFAENNKWGYFPSFGVAWKAINESFFDEQNTFSDLRLRASWGQVGVQAISPYNSLSSFGSSVGGPVLSAVGNVRTSGIRPVRLPNPNLKWETTETLNFGVDAGFFNNRVDLSADFYVKTSTDLLQTIAIPSQTGFTNALVNVGDIENRGLEISLTVRPVITDNFSWTSAFNGTFNKSEVIDLGTNPRIIAGGTHLYQPGEEFGVFFGRKNAGLIQQSDFDTEGNPTFPTIGPDNSLGHIKYQDLDGDGTIGNPDPETNFDADETIIGNPNPDFIFGWNNDFSYRNLTLNVFIQGSVGNDIMNQTGGLLHSGNASYDLDALNNQTVDYFNNRFIPGVNEHNDPRYPRSGTNGVPFDALRGVISDVWIEDGSYVRLKNITLRYRIPLKNISLETFVTGTNLLTITNYSGIDPDVSQNVVGGGLRQGIDLSPYPLAKQYSIGVNFNF</sequence>
<dbReference type="InterPro" id="IPR039426">
    <property type="entry name" value="TonB-dep_rcpt-like"/>
</dbReference>
<comment type="subcellular location">
    <subcellularLocation>
        <location evidence="1 8">Cell outer membrane</location>
        <topology evidence="1 8">Multi-pass membrane protein</topology>
    </subcellularLocation>
</comment>
<reference evidence="14" key="1">
    <citation type="submission" date="2018-08" db="EMBL/GenBank/DDBJ databases">
        <authorList>
            <person name="Khan S.A."/>
            <person name="J S.E."/>
        </authorList>
    </citation>
    <scope>NUCLEOTIDE SEQUENCE [LARGE SCALE GENOMIC DNA]</scope>
    <source>
        <strain evidence="14">PoM-212</strain>
    </source>
</reference>
<evidence type="ECO:0000313" key="13">
    <source>
        <dbReference type="EMBL" id="RRQ49622.1"/>
    </source>
</evidence>
<dbReference type="Gene3D" id="2.60.40.1120">
    <property type="entry name" value="Carboxypeptidase-like, regulatory domain"/>
    <property type="match status" value="1"/>
</dbReference>
<evidence type="ECO:0000256" key="4">
    <source>
        <dbReference type="ARBA" id="ARBA00022692"/>
    </source>
</evidence>
<dbReference type="OrthoDB" id="9768177at2"/>
<evidence type="ECO:0000259" key="11">
    <source>
        <dbReference type="Pfam" id="PF00593"/>
    </source>
</evidence>
<keyword evidence="4 8" id="KW-0812">Transmembrane</keyword>
<dbReference type="EMBL" id="QUSX01000001">
    <property type="protein sequence ID" value="RRQ49622.1"/>
    <property type="molecule type" value="Genomic_DNA"/>
</dbReference>
<dbReference type="Proteomes" id="UP000286990">
    <property type="component" value="Unassembled WGS sequence"/>
</dbReference>
<evidence type="ECO:0000256" key="2">
    <source>
        <dbReference type="ARBA" id="ARBA00022448"/>
    </source>
</evidence>
<dbReference type="NCBIfam" id="TIGR04056">
    <property type="entry name" value="OMP_RagA_SusC"/>
    <property type="match status" value="1"/>
</dbReference>
<feature type="domain" description="TonB-dependent receptor plug" evidence="12">
    <location>
        <begin position="122"/>
        <end position="227"/>
    </location>
</feature>
<dbReference type="Pfam" id="PF13715">
    <property type="entry name" value="CarbopepD_reg_2"/>
    <property type="match status" value="1"/>
</dbReference>
<dbReference type="Gene3D" id="2.40.170.20">
    <property type="entry name" value="TonB-dependent receptor, beta-barrel domain"/>
    <property type="match status" value="1"/>
</dbReference>
<evidence type="ECO:0000259" key="12">
    <source>
        <dbReference type="Pfam" id="PF07715"/>
    </source>
</evidence>
<feature type="chain" id="PRO_5019327741" evidence="10">
    <location>
        <begin position="27"/>
        <end position="1030"/>
    </location>
</feature>
<evidence type="ECO:0000256" key="7">
    <source>
        <dbReference type="ARBA" id="ARBA00023237"/>
    </source>
</evidence>
<gene>
    <name evidence="13" type="ORF">DZC72_03220</name>
</gene>
<dbReference type="NCBIfam" id="TIGR04057">
    <property type="entry name" value="SusC_RagA_signa"/>
    <property type="match status" value="1"/>
</dbReference>
<feature type="signal peptide" evidence="10">
    <location>
        <begin position="1"/>
        <end position="26"/>
    </location>
</feature>
<keyword evidence="3 8" id="KW-1134">Transmembrane beta strand</keyword>
<dbReference type="PROSITE" id="PS52016">
    <property type="entry name" value="TONB_DEPENDENT_REC_3"/>
    <property type="match status" value="1"/>
</dbReference>
<protein>
    <submittedName>
        <fullName evidence="13">TonB-dependent receptor</fullName>
    </submittedName>
</protein>
<dbReference type="InterPro" id="IPR036942">
    <property type="entry name" value="Beta-barrel_TonB_sf"/>
</dbReference>
<dbReference type="GO" id="GO:0009279">
    <property type="term" value="C:cell outer membrane"/>
    <property type="evidence" value="ECO:0007669"/>
    <property type="project" value="UniProtKB-SubCell"/>
</dbReference>
<evidence type="ECO:0000256" key="1">
    <source>
        <dbReference type="ARBA" id="ARBA00004571"/>
    </source>
</evidence>
<dbReference type="InterPro" id="IPR008969">
    <property type="entry name" value="CarboxyPept-like_regulatory"/>
</dbReference>
<dbReference type="RefSeq" id="WP_125221443.1">
    <property type="nucleotide sequence ID" value="NZ_QUSX01000001.1"/>
</dbReference>
<evidence type="ECO:0000256" key="5">
    <source>
        <dbReference type="ARBA" id="ARBA00023077"/>
    </source>
</evidence>
<name>A0A426RL01_9FLAO</name>
<dbReference type="SUPFAM" id="SSF56935">
    <property type="entry name" value="Porins"/>
    <property type="match status" value="1"/>
</dbReference>
<dbReference type="InterPro" id="IPR023997">
    <property type="entry name" value="TonB-dep_OMP_SusC/RagA_CS"/>
</dbReference>
<keyword evidence="14" id="KW-1185">Reference proteome</keyword>
<proteinExistence type="inferred from homology"/>
<accession>A0A426RL01</accession>
<dbReference type="Gene3D" id="2.170.130.10">
    <property type="entry name" value="TonB-dependent receptor, plug domain"/>
    <property type="match status" value="1"/>
</dbReference>
<keyword evidence="6 8" id="KW-0472">Membrane</keyword>
<evidence type="ECO:0000256" key="6">
    <source>
        <dbReference type="ARBA" id="ARBA00023136"/>
    </source>
</evidence>
<evidence type="ECO:0000313" key="14">
    <source>
        <dbReference type="Proteomes" id="UP000286990"/>
    </source>
</evidence>
<evidence type="ECO:0000256" key="9">
    <source>
        <dbReference type="RuleBase" id="RU003357"/>
    </source>
</evidence>
<evidence type="ECO:0000256" key="8">
    <source>
        <dbReference type="PROSITE-ProRule" id="PRU01360"/>
    </source>
</evidence>
<keyword evidence="13" id="KW-0675">Receptor</keyword>
<keyword evidence="7 8" id="KW-0998">Cell outer membrane</keyword>
<dbReference type="InterPro" id="IPR000531">
    <property type="entry name" value="Beta-barrel_TonB"/>
</dbReference>
<organism evidence="13 14">
    <name type="scientific">Maribacter algicola</name>
    <dbReference type="NCBI Taxonomy" id="2498892"/>
    <lineage>
        <taxon>Bacteria</taxon>
        <taxon>Pseudomonadati</taxon>
        <taxon>Bacteroidota</taxon>
        <taxon>Flavobacteriia</taxon>
        <taxon>Flavobacteriales</taxon>
        <taxon>Flavobacteriaceae</taxon>
        <taxon>Maribacter</taxon>
    </lineage>
</organism>